<keyword evidence="3" id="KW-0677">Repeat</keyword>
<evidence type="ECO:0000256" key="4">
    <source>
        <dbReference type="ARBA" id="ARBA00022741"/>
    </source>
</evidence>
<dbReference type="GO" id="GO:0006281">
    <property type="term" value="P:DNA repair"/>
    <property type="evidence" value="ECO:0007669"/>
    <property type="project" value="UniProtKB-KW"/>
</dbReference>
<name>A0AAW5KJU0_9FIRM</name>
<evidence type="ECO:0000256" key="3">
    <source>
        <dbReference type="ARBA" id="ARBA00022737"/>
    </source>
</evidence>
<dbReference type="AlphaFoldDB" id="A0AAW5KJU0"/>
<dbReference type="InterPro" id="IPR003439">
    <property type="entry name" value="ABC_transporter-like_ATP-bd"/>
</dbReference>
<evidence type="ECO:0000256" key="6">
    <source>
        <dbReference type="ARBA" id="ARBA00022769"/>
    </source>
</evidence>
<dbReference type="PANTHER" id="PTHR43152">
    <property type="entry name" value="UVRABC SYSTEM PROTEIN A"/>
    <property type="match status" value="1"/>
</dbReference>
<dbReference type="Proteomes" id="UP001205063">
    <property type="component" value="Unassembled WGS sequence"/>
</dbReference>
<dbReference type="GO" id="GO:0004518">
    <property type="term" value="F:nuclease activity"/>
    <property type="evidence" value="ECO:0007669"/>
    <property type="project" value="UniProtKB-KW"/>
</dbReference>
<keyword evidence="2" id="KW-0963">Cytoplasm</keyword>
<keyword evidence="8" id="KW-0267">Excision nuclease</keyword>
<keyword evidence="5" id="KW-0227">DNA damage</keyword>
<gene>
    <name evidence="15" type="ORF">NE646_12670</name>
</gene>
<proteinExistence type="inferred from homology"/>
<dbReference type="Gene3D" id="1.20.1580.10">
    <property type="entry name" value="ABC transporter ATPase like domain"/>
    <property type="match status" value="2"/>
</dbReference>
<evidence type="ECO:0000256" key="11">
    <source>
        <dbReference type="ARBA" id="ARBA00038000"/>
    </source>
</evidence>
<dbReference type="GO" id="GO:0003677">
    <property type="term" value="F:DNA binding"/>
    <property type="evidence" value="ECO:0007669"/>
    <property type="project" value="UniProtKB-KW"/>
</dbReference>
<reference evidence="15" key="1">
    <citation type="submission" date="2022-06" db="EMBL/GenBank/DDBJ databases">
        <title>Isolation of gut microbiota from human fecal samples.</title>
        <authorList>
            <person name="Pamer E.G."/>
            <person name="Barat B."/>
            <person name="Waligurski E."/>
            <person name="Medina S."/>
            <person name="Paddock L."/>
            <person name="Mostad J."/>
        </authorList>
    </citation>
    <scope>NUCLEOTIDE SEQUENCE</scope>
    <source>
        <strain evidence="15">DFI.7.96</strain>
    </source>
</reference>
<keyword evidence="6" id="KW-0228">DNA excision</keyword>
<dbReference type="SUPFAM" id="SSF52540">
    <property type="entry name" value="P-loop containing nucleoside triphosphate hydrolases"/>
    <property type="match status" value="2"/>
</dbReference>
<organism evidence="15 16">
    <name type="scientific">Bittarella massiliensis</name>
    <name type="common">ex Durand et al. 2017</name>
    <dbReference type="NCBI Taxonomy" id="1720313"/>
    <lineage>
        <taxon>Bacteria</taxon>
        <taxon>Bacillati</taxon>
        <taxon>Bacillota</taxon>
        <taxon>Clostridia</taxon>
        <taxon>Eubacteriales</taxon>
        <taxon>Oscillospiraceae</taxon>
        <taxon>Bittarella (ex Durand et al. 2017)</taxon>
    </lineage>
</organism>
<dbReference type="Pfam" id="PF00005">
    <property type="entry name" value="ABC_tran"/>
    <property type="match status" value="1"/>
</dbReference>
<dbReference type="EMBL" id="JANGAB010000010">
    <property type="protein sequence ID" value="MCQ4950510.1"/>
    <property type="molecule type" value="Genomic_DNA"/>
</dbReference>
<dbReference type="RefSeq" id="WP_256136722.1">
    <property type="nucleotide sequence ID" value="NZ_JANGAB010000010.1"/>
</dbReference>
<keyword evidence="4" id="KW-0547">Nucleotide-binding</keyword>
<evidence type="ECO:0000256" key="5">
    <source>
        <dbReference type="ARBA" id="ARBA00022763"/>
    </source>
</evidence>
<keyword evidence="9" id="KW-0238">DNA-binding</keyword>
<dbReference type="PROSITE" id="PS00211">
    <property type="entry name" value="ABC_TRANSPORTER_1"/>
    <property type="match status" value="1"/>
</dbReference>
<evidence type="ECO:0000259" key="14">
    <source>
        <dbReference type="PROSITE" id="PS50893"/>
    </source>
</evidence>
<dbReference type="SMART" id="SM00382">
    <property type="entry name" value="AAA"/>
    <property type="match status" value="1"/>
</dbReference>
<keyword evidence="7" id="KW-0067">ATP-binding</keyword>
<evidence type="ECO:0000313" key="15">
    <source>
        <dbReference type="EMBL" id="MCQ4950510.1"/>
    </source>
</evidence>
<evidence type="ECO:0000256" key="10">
    <source>
        <dbReference type="ARBA" id="ARBA00023204"/>
    </source>
</evidence>
<evidence type="ECO:0000256" key="12">
    <source>
        <dbReference type="ARBA" id="ARBA00039316"/>
    </source>
</evidence>
<dbReference type="GO" id="GO:0005737">
    <property type="term" value="C:cytoplasm"/>
    <property type="evidence" value="ECO:0007669"/>
    <property type="project" value="UniProtKB-SubCell"/>
</dbReference>
<evidence type="ECO:0000256" key="8">
    <source>
        <dbReference type="ARBA" id="ARBA00022881"/>
    </source>
</evidence>
<accession>A0AAW5KJU0</accession>
<dbReference type="InterPro" id="IPR017871">
    <property type="entry name" value="ABC_transporter-like_CS"/>
</dbReference>
<evidence type="ECO:0000256" key="1">
    <source>
        <dbReference type="ARBA" id="ARBA00004496"/>
    </source>
</evidence>
<dbReference type="PANTHER" id="PTHR43152:SF1">
    <property type="entry name" value="UVRA PROTEIN"/>
    <property type="match status" value="1"/>
</dbReference>
<sequence>MEREYIHLENLREHNLKGVCLDIPKRAITVFTGVSGSGKSSLVFDTLGAEAQRQLGETYSAYVQNRLPKFPRPKAGAISHLSPAIVAGQSRLGGSSRSTVGTATDLQPLLRLLFSRVGRPRAGSAGSFSFNDPEGACPDCNGLGVKTALREELLLDFDRSLNEGAILFPVFPAGSWYWKTYVLSGLFDCDKPLRDYTLEELQTLLHGKPGAKVELPSKSGPFVFDYEGLVEKITRLFILRKQENLSQRVKEQIAPFLHSGPCPTCHGDRYCQRVLACKIDGRNLADWCRMEVDELLPLVRSLKGEVEAPIAAAIAEKLQQLQDVGLGYLNLGRETATLSGGESQRVKMVRHLGSTLSDLLYIFDEPSIGLHPRDLPFLGRLFAGLRDRGNTVLVVEHSREVMAMADWAVDIGPGAGEQGGEVVYQGPPAGLAGCESATGRALRQPLRLARPRPLGEWLPLEAGRENNLTGFSTAFPKGAVTALCGPAGSGKSTLARAFCRQYPEAVLIDQGEIGASPRSTPATYTKLFDEIRALFAAANGVPAARFSFNSKGACPDCKGAGYVYTDLAFLEPVRTTCKTCQGRRFGEEVLAYTLRGKNIAQVLELSVEEALDFFTEPKVVRSLRLLQEVGLGYLSLGQPVSTLSGGECQRLKLAAQLRKKSPLYLFDEPTAGLHISEVERLLAIFRRLTEQGSTVLVIEHDLQVVAQADWVLELGPGSGRRGGELVFAGTPAQLAEEKTATGLCLGEALL</sequence>
<keyword evidence="10" id="KW-0234">DNA repair</keyword>
<evidence type="ECO:0000256" key="9">
    <source>
        <dbReference type="ARBA" id="ARBA00023125"/>
    </source>
</evidence>
<feature type="domain" description="ABC transporter" evidence="14">
    <location>
        <begin position="449"/>
        <end position="741"/>
    </location>
</feature>
<comment type="subcellular location">
    <subcellularLocation>
        <location evidence="1">Cytoplasm</location>
    </subcellularLocation>
</comment>
<protein>
    <recommendedName>
        <fullName evidence="12">UvrABC system protein A</fullName>
    </recommendedName>
    <alternativeName>
        <fullName evidence="13">Excinuclease ABC subunit A</fullName>
    </alternativeName>
</protein>
<dbReference type="GO" id="GO:0005524">
    <property type="term" value="F:ATP binding"/>
    <property type="evidence" value="ECO:0007669"/>
    <property type="project" value="UniProtKB-KW"/>
</dbReference>
<comment type="caution">
    <text evidence="15">The sequence shown here is derived from an EMBL/GenBank/DDBJ whole genome shotgun (WGS) entry which is preliminary data.</text>
</comment>
<evidence type="ECO:0000313" key="16">
    <source>
        <dbReference type="Proteomes" id="UP001205063"/>
    </source>
</evidence>
<dbReference type="InterPro" id="IPR027417">
    <property type="entry name" value="P-loop_NTPase"/>
</dbReference>
<dbReference type="InterPro" id="IPR003593">
    <property type="entry name" value="AAA+_ATPase"/>
</dbReference>
<dbReference type="Gene3D" id="1.10.8.280">
    <property type="entry name" value="ABC transporter ATPase domain-like"/>
    <property type="match status" value="1"/>
</dbReference>
<evidence type="ECO:0000256" key="13">
    <source>
        <dbReference type="ARBA" id="ARBA00042156"/>
    </source>
</evidence>
<dbReference type="GO" id="GO:0016887">
    <property type="term" value="F:ATP hydrolysis activity"/>
    <property type="evidence" value="ECO:0007669"/>
    <property type="project" value="InterPro"/>
</dbReference>
<evidence type="ECO:0000256" key="7">
    <source>
        <dbReference type="ARBA" id="ARBA00022840"/>
    </source>
</evidence>
<comment type="similarity">
    <text evidence="11">Belongs to the ABC transporter superfamily. UvrA family.</text>
</comment>
<evidence type="ECO:0000256" key="2">
    <source>
        <dbReference type="ARBA" id="ARBA00022490"/>
    </source>
</evidence>
<dbReference type="PROSITE" id="PS50893">
    <property type="entry name" value="ABC_TRANSPORTER_2"/>
    <property type="match status" value="1"/>
</dbReference>
<dbReference type="Gene3D" id="3.40.50.300">
    <property type="entry name" value="P-loop containing nucleotide triphosphate hydrolases"/>
    <property type="match status" value="2"/>
</dbReference>